<proteinExistence type="predicted"/>
<keyword evidence="1" id="KW-1133">Transmembrane helix</keyword>
<reference evidence="2" key="1">
    <citation type="submission" date="2021-08" db="EMBL/GenBank/DDBJ databases">
        <title>WGS assembly of Ceratopteris richardii.</title>
        <authorList>
            <person name="Marchant D.B."/>
            <person name="Chen G."/>
            <person name="Jenkins J."/>
            <person name="Shu S."/>
            <person name="Leebens-Mack J."/>
            <person name="Grimwood J."/>
            <person name="Schmutz J."/>
            <person name="Soltis P."/>
            <person name="Soltis D."/>
            <person name="Chen Z.-H."/>
        </authorList>
    </citation>
    <scope>NUCLEOTIDE SEQUENCE</scope>
    <source>
        <strain evidence="2">Whitten #5841</strain>
        <tissue evidence="2">Leaf</tissue>
    </source>
</reference>
<feature type="transmembrane region" description="Helical" evidence="1">
    <location>
        <begin position="42"/>
        <end position="61"/>
    </location>
</feature>
<organism evidence="2 3">
    <name type="scientific">Ceratopteris richardii</name>
    <name type="common">Triangle waterfern</name>
    <dbReference type="NCBI Taxonomy" id="49495"/>
    <lineage>
        <taxon>Eukaryota</taxon>
        <taxon>Viridiplantae</taxon>
        <taxon>Streptophyta</taxon>
        <taxon>Embryophyta</taxon>
        <taxon>Tracheophyta</taxon>
        <taxon>Polypodiopsida</taxon>
        <taxon>Polypodiidae</taxon>
        <taxon>Polypodiales</taxon>
        <taxon>Pteridineae</taxon>
        <taxon>Pteridaceae</taxon>
        <taxon>Parkerioideae</taxon>
        <taxon>Ceratopteris</taxon>
    </lineage>
</organism>
<dbReference type="AlphaFoldDB" id="A0A8T2V095"/>
<gene>
    <name evidence="2" type="ORF">KP509_03G057200</name>
</gene>
<evidence type="ECO:0000256" key="1">
    <source>
        <dbReference type="SAM" id="Phobius"/>
    </source>
</evidence>
<evidence type="ECO:0000313" key="2">
    <source>
        <dbReference type="EMBL" id="KAH7441837.1"/>
    </source>
</evidence>
<keyword evidence="1" id="KW-0472">Membrane</keyword>
<protein>
    <submittedName>
        <fullName evidence="2">Uncharacterized protein</fullName>
    </submittedName>
</protein>
<keyword evidence="1" id="KW-0812">Transmembrane</keyword>
<dbReference type="EMBL" id="CM035408">
    <property type="protein sequence ID" value="KAH7441837.1"/>
    <property type="molecule type" value="Genomic_DNA"/>
</dbReference>
<keyword evidence="3" id="KW-1185">Reference proteome</keyword>
<dbReference type="Proteomes" id="UP000825935">
    <property type="component" value="Chromosome 3"/>
</dbReference>
<comment type="caution">
    <text evidence="2">The sequence shown here is derived from an EMBL/GenBank/DDBJ whole genome shotgun (WGS) entry which is preliminary data.</text>
</comment>
<sequence>MHAWSAMNLDADMAEHALVSDYELCSFTAFIRLNQRASDKHILTVLLNFCLVQGVLALTAARSRREKFQPAK</sequence>
<name>A0A8T2V095_CERRI</name>
<evidence type="ECO:0000313" key="3">
    <source>
        <dbReference type="Proteomes" id="UP000825935"/>
    </source>
</evidence>
<accession>A0A8T2V095</accession>